<dbReference type="SUPFAM" id="SSF51905">
    <property type="entry name" value="FAD/NAD(P)-binding domain"/>
    <property type="match status" value="1"/>
</dbReference>
<dbReference type="InterPro" id="IPR036188">
    <property type="entry name" value="FAD/NAD-bd_sf"/>
</dbReference>
<dbReference type="Proteomes" id="UP000315938">
    <property type="component" value="Unassembled WGS sequence"/>
</dbReference>
<organism evidence="6 7">
    <name type="scientific">Acholeplasma laidlawii</name>
    <dbReference type="NCBI Taxonomy" id="2148"/>
    <lineage>
        <taxon>Bacteria</taxon>
        <taxon>Bacillati</taxon>
        <taxon>Mycoplasmatota</taxon>
        <taxon>Mollicutes</taxon>
        <taxon>Acholeplasmatales</taxon>
        <taxon>Acholeplasmataceae</taxon>
        <taxon>Acholeplasma</taxon>
    </lineage>
</organism>
<dbReference type="Gene3D" id="1.10.8.260">
    <property type="entry name" value="HI0933 insert domain-like"/>
    <property type="match status" value="1"/>
</dbReference>
<keyword evidence="3" id="KW-0274">FAD</keyword>
<dbReference type="GeneID" id="41339170"/>
<dbReference type="EMBL" id="VKID01000001">
    <property type="protein sequence ID" value="TRX99551.1"/>
    <property type="molecule type" value="Genomic_DNA"/>
</dbReference>
<proteinExistence type="predicted"/>
<dbReference type="InterPro" id="IPR055178">
    <property type="entry name" value="RsdA/BaiN/AoA(So)-like_dom"/>
</dbReference>
<dbReference type="SUPFAM" id="SSF160996">
    <property type="entry name" value="HI0933 insert domain-like"/>
    <property type="match status" value="1"/>
</dbReference>
<keyword evidence="2" id="KW-0285">Flavoprotein</keyword>
<gene>
    <name evidence="6" type="ORF">FNV44_00490</name>
</gene>
<dbReference type="NCBIfam" id="TIGR00275">
    <property type="entry name" value="aminoacetone oxidase family FAD-binding enzyme"/>
    <property type="match status" value="1"/>
</dbReference>
<dbReference type="AlphaFoldDB" id="A0A553IH77"/>
<dbReference type="InterPro" id="IPR023166">
    <property type="entry name" value="BaiN-like_dom_sf"/>
</dbReference>
<comment type="cofactor">
    <cofactor evidence="1">
        <name>FAD</name>
        <dbReference type="ChEBI" id="CHEBI:57692"/>
    </cofactor>
</comment>
<feature type="domain" description="RsdA/BaiN/AoA(So)-like Rossmann fold-like" evidence="4">
    <location>
        <begin position="4"/>
        <end position="396"/>
    </location>
</feature>
<feature type="domain" description="RsdA/BaiN/AoA(So)-like insert" evidence="5">
    <location>
        <begin position="190"/>
        <end position="338"/>
    </location>
</feature>
<dbReference type="PANTHER" id="PTHR42887">
    <property type="entry name" value="OS12G0638800 PROTEIN"/>
    <property type="match status" value="1"/>
</dbReference>
<accession>A0A553IH77</accession>
<dbReference type="PRINTS" id="PR00420">
    <property type="entry name" value="RNGMNOXGNASE"/>
</dbReference>
<dbReference type="Gene3D" id="2.40.30.10">
    <property type="entry name" value="Translation factors"/>
    <property type="match status" value="1"/>
</dbReference>
<comment type="caution">
    <text evidence="6">The sequence shown here is derived from an EMBL/GenBank/DDBJ whole genome shotgun (WGS) entry which is preliminary data.</text>
</comment>
<name>A0A553IH77_ACHLA</name>
<dbReference type="Pfam" id="PF03486">
    <property type="entry name" value="HI0933_like"/>
    <property type="match status" value="1"/>
</dbReference>
<protein>
    <submittedName>
        <fullName evidence="6">Aminoacetone oxidase family FAD-binding enzyme</fullName>
    </submittedName>
</protein>
<sequence>MTYDVIIIGGGPAGLMAANQLEKAKINYVLLEKNEQVGKKVLLTGGKRCNVTNNLNIRDFIDTLTIQNKKFIYPALKQFGPLEILAFFKENGLELILENNFKYFPETGKSSDVLEVLTHTIHKDHIKFGQSVKKIEKLEDYYEITTNHTVFHGKFVIVATGSNSYPQVGSSGDGLKFAEHLGIPYKAFTPAETSIYSKQVVEDFKLLRGTSITQVRVAIKNTKIAYVGDLLFTHVGLSGPVIMHLSEFIYEDIVEIGKSTITFGFINKTEEELYNILIENKNKLLHKVLEDYTSKRIVEVVLALKNIISIKIAEMKKKDLMYISNSFTKYEFVIDSVEDKLRAYVNKGGIDLKVLDPKSMEVKTHPNLYFIGETTDLHGPIGGYNITIALSTGYLSSHDIISKIK</sequence>
<reference evidence="6 7" key="1">
    <citation type="submission" date="2019-07" db="EMBL/GenBank/DDBJ databases">
        <title>Genome sequence of Acholeplasma laidlawii strain with increased resistance to erythromycin.</title>
        <authorList>
            <person name="Medvedeva E.S."/>
            <person name="Baranova N.B."/>
            <person name="Siniagina M.N."/>
            <person name="Mouzykantov A."/>
            <person name="Chernova O.A."/>
            <person name="Chernov V.M."/>
        </authorList>
    </citation>
    <scope>NUCLEOTIDE SEQUENCE [LARGE SCALE GENOMIC DNA]</scope>
    <source>
        <strain evidence="6 7">PG8REry</strain>
    </source>
</reference>
<dbReference type="OMA" id="RCNFTNM"/>
<dbReference type="Gene3D" id="3.50.50.60">
    <property type="entry name" value="FAD/NAD(P)-binding domain"/>
    <property type="match status" value="1"/>
</dbReference>
<evidence type="ECO:0000259" key="5">
    <source>
        <dbReference type="Pfam" id="PF22780"/>
    </source>
</evidence>
<evidence type="ECO:0000256" key="1">
    <source>
        <dbReference type="ARBA" id="ARBA00001974"/>
    </source>
</evidence>
<evidence type="ECO:0000313" key="7">
    <source>
        <dbReference type="Proteomes" id="UP000315938"/>
    </source>
</evidence>
<dbReference type="InterPro" id="IPR004792">
    <property type="entry name" value="BaiN-like"/>
</dbReference>
<dbReference type="InterPro" id="IPR057661">
    <property type="entry name" value="RsdA/BaiN/AoA(So)_Rossmann"/>
</dbReference>
<dbReference type="RefSeq" id="WP_012242965.1">
    <property type="nucleotide sequence ID" value="NZ_JACAOE010000001.1"/>
</dbReference>
<dbReference type="Pfam" id="PF22780">
    <property type="entry name" value="HI0933_like_1st"/>
    <property type="match status" value="1"/>
</dbReference>
<evidence type="ECO:0000256" key="3">
    <source>
        <dbReference type="ARBA" id="ARBA00022827"/>
    </source>
</evidence>
<evidence type="ECO:0000256" key="2">
    <source>
        <dbReference type="ARBA" id="ARBA00022630"/>
    </source>
</evidence>
<dbReference type="PANTHER" id="PTHR42887:SF2">
    <property type="entry name" value="OS12G0638800 PROTEIN"/>
    <property type="match status" value="1"/>
</dbReference>
<evidence type="ECO:0000313" key="6">
    <source>
        <dbReference type="EMBL" id="TRX99551.1"/>
    </source>
</evidence>
<evidence type="ECO:0000259" key="4">
    <source>
        <dbReference type="Pfam" id="PF03486"/>
    </source>
</evidence>